<dbReference type="InterPro" id="IPR050834">
    <property type="entry name" value="Glycosyltransf_2"/>
</dbReference>
<dbReference type="PANTHER" id="PTHR43685">
    <property type="entry name" value="GLYCOSYLTRANSFERASE"/>
    <property type="match status" value="1"/>
</dbReference>
<evidence type="ECO:0000259" key="1">
    <source>
        <dbReference type="Pfam" id="PF00535"/>
    </source>
</evidence>
<gene>
    <name evidence="2" type="ORF">FDT80_18130</name>
</gene>
<dbReference type="CDD" id="cd00761">
    <property type="entry name" value="Glyco_tranf_GTA_type"/>
    <property type="match status" value="1"/>
</dbReference>
<dbReference type="PANTHER" id="PTHR43685:SF2">
    <property type="entry name" value="GLYCOSYLTRANSFERASE 2-LIKE DOMAIN-CONTAINING PROTEIN"/>
    <property type="match status" value="1"/>
</dbReference>
<proteinExistence type="predicted"/>
<accession>A0A5S3P7J6</accession>
<protein>
    <submittedName>
        <fullName evidence="2">Glycosyltransferase family 2 protein</fullName>
    </submittedName>
</protein>
<feature type="domain" description="Glycosyltransferase 2-like" evidence="1">
    <location>
        <begin position="9"/>
        <end position="173"/>
    </location>
</feature>
<sequence>MPVERPAVSVLMLCFNEAVFIRRAVRSVLAQTYSGQIEIVLVDDGSSDGSAGILREELRLAARDTVTLKVITNAAPTGNADAFVAGLEAARGRFYHVLDCDDYWIDPDKLLMQVNLLEARPELAGVAHRTIVRNQIDRTESFHPEQEPAKNILTFEDLAVDGIYFHTSAMLYRNDFYQPQTDSVSVPDIFHEVRGDTIRLYVHATRGPILYVAQSMSVYDDHGGGIWTSLDWPGKQALLRNLYDRMAKRGYLAGMGDARATSYLTQRLTEIAAYTPTTLRPVSLYPAQVSVSPRYRLTNISHIGSLRDMEIQMDTLVQESHYEDALQLLQRLLTAVAYDRNLARTGTHRRIASFEVDWQCARLGEMIGAKYNVLPQAPAGDDEGPVVFVVSGVVDDQEGLWQETRDILALYQGRRPIKIMSTELLPSSPALCDMLREEGIEVMCNNDTLSEAKVAWVMWHLARQGPSQVFVNPARNDVALLAGLRREHASRIHLLTALGTGFALGRLSQVIDGFVARRPYDLAYYAKIAPGREIAHVPSYPRKGRIEPLAPLSTDPLVSVTVCTDPRNIEQIYDYSFDRAIPAVLESGVARHIHVGELSDATINRIRKALALKGLPPEAFEVHPHPDDLATFLRDCGASVFLQVFPVPEHRPMQAALAAGLPTVLHYGYLHPMLALDDMCYPGAPIWGTIGELCAILRGIDDAWLADQRAGIEAHLARFGSAEAVLNDLGEGLMAAVPQDRIPEIAVPETHHELRRLLTELMGRTVFKS</sequence>
<name>A0A5S3P7J6_9RHOB</name>
<dbReference type="RefSeq" id="WP_138663749.1">
    <property type="nucleotide sequence ID" value="NZ_VANS01000009.1"/>
</dbReference>
<dbReference type="GO" id="GO:0016740">
    <property type="term" value="F:transferase activity"/>
    <property type="evidence" value="ECO:0007669"/>
    <property type="project" value="UniProtKB-KW"/>
</dbReference>
<dbReference type="AlphaFoldDB" id="A0A5S3P7J6"/>
<dbReference type="OrthoDB" id="5291101at2"/>
<comment type="caution">
    <text evidence="2">The sequence shown here is derived from an EMBL/GenBank/DDBJ whole genome shotgun (WGS) entry which is preliminary data.</text>
</comment>
<reference evidence="2 3" key="1">
    <citation type="submission" date="2019-05" db="EMBL/GenBank/DDBJ databases">
        <title>Sulfitobacter sabulilitoris sp. nov., isolated from a marine sand.</title>
        <authorList>
            <person name="Yoon J.-H."/>
        </authorList>
    </citation>
    <scope>NUCLEOTIDE SEQUENCE [LARGE SCALE GENOMIC DNA]</scope>
    <source>
        <strain evidence="2 3">HSMS-29</strain>
    </source>
</reference>
<dbReference type="Proteomes" id="UP000309550">
    <property type="component" value="Unassembled WGS sequence"/>
</dbReference>
<dbReference type="SUPFAM" id="SSF53448">
    <property type="entry name" value="Nucleotide-diphospho-sugar transferases"/>
    <property type="match status" value="1"/>
</dbReference>
<organism evidence="2 3">
    <name type="scientific">Sulfitobacter sabulilitoris</name>
    <dbReference type="NCBI Taxonomy" id="2562655"/>
    <lineage>
        <taxon>Bacteria</taxon>
        <taxon>Pseudomonadati</taxon>
        <taxon>Pseudomonadota</taxon>
        <taxon>Alphaproteobacteria</taxon>
        <taxon>Rhodobacterales</taxon>
        <taxon>Roseobacteraceae</taxon>
        <taxon>Sulfitobacter</taxon>
    </lineage>
</organism>
<evidence type="ECO:0000313" key="2">
    <source>
        <dbReference type="EMBL" id="TMM49361.1"/>
    </source>
</evidence>
<evidence type="ECO:0000313" key="3">
    <source>
        <dbReference type="Proteomes" id="UP000309550"/>
    </source>
</evidence>
<dbReference type="InterPro" id="IPR001173">
    <property type="entry name" value="Glyco_trans_2-like"/>
</dbReference>
<dbReference type="InterPro" id="IPR029044">
    <property type="entry name" value="Nucleotide-diphossugar_trans"/>
</dbReference>
<dbReference type="EMBL" id="VANS01000009">
    <property type="protein sequence ID" value="TMM49361.1"/>
    <property type="molecule type" value="Genomic_DNA"/>
</dbReference>
<keyword evidence="3" id="KW-1185">Reference proteome</keyword>
<dbReference type="Gene3D" id="3.90.550.10">
    <property type="entry name" value="Spore Coat Polysaccharide Biosynthesis Protein SpsA, Chain A"/>
    <property type="match status" value="1"/>
</dbReference>
<keyword evidence="2" id="KW-0808">Transferase</keyword>
<dbReference type="Pfam" id="PF00535">
    <property type="entry name" value="Glycos_transf_2"/>
    <property type="match status" value="1"/>
</dbReference>